<name>A0A267EQE9_9PLAT</name>
<evidence type="ECO:0000256" key="1">
    <source>
        <dbReference type="SAM" id="Phobius"/>
    </source>
</evidence>
<protein>
    <submittedName>
        <fullName evidence="2">Uncharacterized protein</fullName>
    </submittedName>
</protein>
<feature type="transmembrane region" description="Helical" evidence="1">
    <location>
        <begin position="52"/>
        <end position="70"/>
    </location>
</feature>
<keyword evidence="1" id="KW-0812">Transmembrane</keyword>
<sequence>TMAYNGNEKIIDDPVMVNGKFVRSVGSRPSTSMYKYVYLKDGDKDFMKRADLAVRVGGSLGVTVGIFHLATFGRNPKFPSRWEPIYKIAYSWAGGIMASLLHAGTVSISSQLQGGRDLVRNWALGGAVSGAFIYSIVRMTPARQSYLARVPLTLAAICAAIKIAVIYDKPLQGHPVTSYGMVPLDRTLGPRHYDTINPYRKQEEHYLEKYL</sequence>
<feature type="transmembrane region" description="Helical" evidence="1">
    <location>
        <begin position="146"/>
        <end position="167"/>
    </location>
</feature>
<organism evidence="2 3">
    <name type="scientific">Macrostomum lignano</name>
    <dbReference type="NCBI Taxonomy" id="282301"/>
    <lineage>
        <taxon>Eukaryota</taxon>
        <taxon>Metazoa</taxon>
        <taxon>Spiralia</taxon>
        <taxon>Lophotrochozoa</taxon>
        <taxon>Platyhelminthes</taxon>
        <taxon>Rhabditophora</taxon>
        <taxon>Macrostomorpha</taxon>
        <taxon>Macrostomida</taxon>
        <taxon>Macrostomidae</taxon>
        <taxon>Macrostomum</taxon>
    </lineage>
</organism>
<dbReference type="AlphaFoldDB" id="A0A267EQE9"/>
<gene>
    <name evidence="2" type="ORF">BOX15_Mlig033342g1</name>
</gene>
<comment type="caution">
    <text evidence="2">The sequence shown here is derived from an EMBL/GenBank/DDBJ whole genome shotgun (WGS) entry which is preliminary data.</text>
</comment>
<dbReference type="EMBL" id="NIVC01001814">
    <property type="protein sequence ID" value="PAA63775.1"/>
    <property type="molecule type" value="Genomic_DNA"/>
</dbReference>
<reference evidence="2 3" key="1">
    <citation type="submission" date="2017-06" db="EMBL/GenBank/DDBJ databases">
        <title>A platform for efficient transgenesis in Macrostomum lignano, a flatworm model organism for stem cell research.</title>
        <authorList>
            <person name="Berezikov E."/>
        </authorList>
    </citation>
    <scope>NUCLEOTIDE SEQUENCE [LARGE SCALE GENOMIC DNA]</scope>
    <source>
        <strain evidence="2">DV1</strain>
        <tissue evidence="2">Whole organism</tissue>
    </source>
</reference>
<feature type="non-terminal residue" evidence="2">
    <location>
        <position position="1"/>
    </location>
</feature>
<keyword evidence="1" id="KW-1133">Transmembrane helix</keyword>
<keyword evidence="3" id="KW-1185">Reference proteome</keyword>
<accession>A0A267EQE9</accession>
<dbReference type="Proteomes" id="UP000215902">
    <property type="component" value="Unassembled WGS sequence"/>
</dbReference>
<evidence type="ECO:0000313" key="2">
    <source>
        <dbReference type="EMBL" id="PAA63775.1"/>
    </source>
</evidence>
<proteinExistence type="predicted"/>
<feature type="transmembrane region" description="Helical" evidence="1">
    <location>
        <begin position="90"/>
        <end position="110"/>
    </location>
</feature>
<evidence type="ECO:0000313" key="3">
    <source>
        <dbReference type="Proteomes" id="UP000215902"/>
    </source>
</evidence>
<keyword evidence="1" id="KW-0472">Membrane</keyword>